<evidence type="ECO:0000313" key="1">
    <source>
        <dbReference type="EMBL" id="MCY1723103.1"/>
    </source>
</evidence>
<dbReference type="AlphaFoldDB" id="A0A9X3J835"/>
<dbReference type="GO" id="GO:0016301">
    <property type="term" value="F:kinase activity"/>
    <property type="evidence" value="ECO:0007669"/>
    <property type="project" value="UniProtKB-KW"/>
</dbReference>
<accession>A0A9X3J835</accession>
<keyword evidence="1" id="KW-0808">Transferase</keyword>
<keyword evidence="1" id="KW-0418">Kinase</keyword>
<dbReference type="Proteomes" id="UP001145087">
    <property type="component" value="Unassembled WGS sequence"/>
</dbReference>
<gene>
    <name evidence="1" type="ORF">OU798_22335</name>
</gene>
<dbReference type="EMBL" id="JAPOHD010000066">
    <property type="protein sequence ID" value="MCY1723103.1"/>
    <property type="molecule type" value="Genomic_DNA"/>
</dbReference>
<proteinExistence type="predicted"/>
<organism evidence="1 2">
    <name type="scientific">Draconibacterium aestuarii</name>
    <dbReference type="NCBI Taxonomy" id="2998507"/>
    <lineage>
        <taxon>Bacteria</taxon>
        <taxon>Pseudomonadati</taxon>
        <taxon>Bacteroidota</taxon>
        <taxon>Bacteroidia</taxon>
        <taxon>Marinilabiliales</taxon>
        <taxon>Prolixibacteraceae</taxon>
        <taxon>Draconibacterium</taxon>
    </lineage>
</organism>
<dbReference type="RefSeq" id="WP_343335429.1">
    <property type="nucleotide sequence ID" value="NZ_JAPOHD010000066.1"/>
</dbReference>
<dbReference type="Gene3D" id="3.40.50.300">
    <property type="entry name" value="P-loop containing nucleotide triphosphate hydrolases"/>
    <property type="match status" value="1"/>
</dbReference>
<protein>
    <submittedName>
        <fullName evidence="1">Cytidylate kinase-like family protein</fullName>
    </submittedName>
</protein>
<comment type="caution">
    <text evidence="1">The sequence shown here is derived from an EMBL/GenBank/DDBJ whole genome shotgun (WGS) entry which is preliminary data.</text>
</comment>
<evidence type="ECO:0000313" key="2">
    <source>
        <dbReference type="Proteomes" id="UP001145087"/>
    </source>
</evidence>
<dbReference type="InterPro" id="IPR027417">
    <property type="entry name" value="P-loop_NTPase"/>
</dbReference>
<name>A0A9X3J835_9BACT</name>
<dbReference type="Pfam" id="PF13189">
    <property type="entry name" value="Cytidylate_kin2"/>
    <property type="match status" value="1"/>
</dbReference>
<keyword evidence="2" id="KW-1185">Reference proteome</keyword>
<reference evidence="1" key="1">
    <citation type="submission" date="2022-11" db="EMBL/GenBank/DDBJ databases">
        <title>Marilongibacter aestuarii gen. nov., sp. nov., isolated from tidal flat sediment.</title>
        <authorList>
            <person name="Jiayan W."/>
        </authorList>
    </citation>
    <scope>NUCLEOTIDE SEQUENCE</scope>
    <source>
        <strain evidence="1">Z1-6</strain>
    </source>
</reference>
<sequence length="240" mass="27301">MEKFINSYLNHFKCINLETGDFPGPFITISRQAGCSAQRLAIKLSKILTGYSYMSETKTDVVWKWVDKDVFSEAVQDMVDEIKAGNYDDAEEAVSFLKEVAWAFAHETIYDISDERLITTLKGIICRLANQGRTIIVGRSAGVILKDVPNKLNIRLEAPAEWRINRIMQIKDLSQAEAAEYIHTADAKRDSFIEKIIGRKAENNDFDVIFNYASLEDDQIVDAVINILRNKKIISDHAEY</sequence>